<feature type="region of interest" description="Disordered" evidence="10">
    <location>
        <begin position="1399"/>
        <end position="1457"/>
    </location>
</feature>
<feature type="compositionally biased region" description="Polar residues" evidence="10">
    <location>
        <begin position="1424"/>
        <end position="1433"/>
    </location>
</feature>
<feature type="compositionally biased region" description="Basic and acidic residues" evidence="10">
    <location>
        <begin position="840"/>
        <end position="863"/>
    </location>
</feature>
<dbReference type="Gene3D" id="3.20.200.10">
    <property type="entry name" value="MHCK/EF2 kinase"/>
    <property type="match status" value="1"/>
</dbReference>
<feature type="compositionally biased region" description="Polar residues" evidence="10">
    <location>
        <begin position="1606"/>
        <end position="1615"/>
    </location>
</feature>
<dbReference type="PANTHER" id="PTHR47091">
    <property type="entry name" value="ALPHA-PROTEIN KINASE 2-RELATED"/>
    <property type="match status" value="1"/>
</dbReference>
<evidence type="ECO:0000256" key="2">
    <source>
        <dbReference type="ARBA" id="ARBA00012513"/>
    </source>
</evidence>
<dbReference type="PROSITE" id="PS50835">
    <property type="entry name" value="IG_LIKE"/>
    <property type="match status" value="1"/>
</dbReference>
<sequence>MNGTSEKSLEGEYIFTNGKWTILLKPVRVAGDSCPVNSRKEMTADQVSKGMQDDLLSSDTCAIHPATSVESSVHVESSHVVDQHGQVQPNTSATMADSELDSTADIQATDTIIENVLDIDTVQPPDQTVSVETTSRFGIEVEEDEANIGNLDLTDATDALNDTGQFGNDGASLSSIQAEGDTVSQGEDMAERSQPTAVKIHSHADDVLESIKDKNVTVQPVVFELSVFQDVVVDDSRSDCISESQDLPKTISTGLIIKPDHQDNSVEVVAQNVDQNSFDLVSMNQETNILENTPPTFRAVSSTIDSIQTKDQPQARHLTSESSAIANIPDTNFEIDRIPETHQDVMTGVDSVGQGATVCNTEQGNLIKTDPEICGIFEETVHNISLEISGIVQGGDCHIGSEISDSAVDTPCNLHSEVSDIIGKKKVAFCSSSAQYTHGIDSEISANVAMTAHDTDSDLTVNYSSTMSGKVGETVDSMSLEISGFVQGSVGHISSETHDSTMDSCCRLDPEVRDIVGEVEVKRTISNTGEEMYHEIKLERSDNIAENTLVSDSEVSDIVDETTSQISCTEVGANQNIVSEVNNVIGKSHLETVCNTDSKIGHIIGESSICGSYSEISSNVATTDYCTLCKIKDNVELALPNTDSKKEDITGSIKLNSESDECDSPKEDLTVDHPSTNKATPVPESDSEISEVAEESGTGGVESQIDSTLATTNHSPDCKKCVGLAVPNTDSEIDDIAVTIKLNSDSAVCNSPQWDLTVDHHSTNKVTPLPKSDSEMSGIAEETVENISLEICGIVQDNVCHIDFEIHDSTIDSACKFDPEIGGIVGEVEVKTTISNTAEEISHETEPERSNTIAKKTDDADSEARNIVEETTSQKNCEEVENSQNIDSGVDNVIEESHLETVSNTGSKIGYIFKKISTGGVESEVGATIGPTDHSSDSEIKDSIGLTVPNTDSKIDDIAVSIKLNSDSDVCDSPKEDLTVDHPSINKVTHVPESDSEISEIVEDTVDNINLKICGIVQDSVCHIDSEMHDSELVDSDCKIDAEIGNIVREVEFETTVSNTAEQMSHEIEPERVLDTGSEVRDIVEEITSQISQEAVETIQNIDFGEGNIIMESHLETLCNTCSEIVYIVGESSMGAIDSEISSNVATTDNCTDCEIDKDTIRVTDSEVRNIAEETSSQINCTEVEANQNIDSKLSNIIEESHSKTDSAIGAIVATTDQYTDLEIKDHVELSVSNKDYEIDDKTVNIKVISNIRNSQSQDMTIDSSYSSSTNTVNPVNEIPVIVMPQQKPALEMNKPVTVCDSPVLKNPSPQPSLVESNDNNVEGDGNNVTILDPAILNSNAMPADSLTDSTFNFLANVLTPPQNLAEESDLDMLSSTFCRQEYPVPHLIPMLQLESKTFHSNDPTVDNLTENSPDTHLQIPSFPHTSIESPQISEEAETDLPPQDLGHPPAAVQDSEAGYKWVKGDVSGSEVTDDARYSNQLWTEADAGPFLAFEEDKGSIFDEWGHTPDPSPPRASPDNTNPLAYSQGREAVIGQLVGDWELPPIERWSSSDSWASALSDWFQSVSAFTEDSPLVVTTTSCSSPVDSLCLPYLASQDTTEEQKSRPNISSTSGQICPPSCSMEAGEDSQSRRVPKDDNSNGLVQQLADKDLHLHTHIQPYTAGSKDLTDLTVLADSVVPQQEKNMEVETVKPYGAYMPKHMGSHVQEEKVVSVLPMKDYSKGKAANQQTSRTKESDAVWGVAEDRTSQLSPDFEEESVRNHGTLKVSDYPNDKKPTAESVCGPCFETYPPPPSPSPQLGGHVRSELEHLTHAGGVSHCAHSRSCTEGNWSHVSLYTKDSEVSQGEGRSGDPMRFIMPFAPISTGTSFYHPSAIVSSKPSLIGLTNELRVDPTGFLLDTKPASGEESSDDQFHTCSDKSREQTSASSCVDSEDSQETSHKSDLQKARDLGQELSKLILLSGQRFMVSEKKRVAYVTLDLDDPLNFNKDTSLRCDQGVPSSVKQANCEKEHNLHANDDNTMPQKTPKTSSEGKARSKHKVDKGDYSKMTGSQLGIPIKKQEKVRPEPQVEAENECLGSGDSTVTVIETIVITEKVTPKPQGVQKKKKKPGMAKPESEPLAEVENGARPKATKVKIQGAEDSPTPKPLKTVKEKPALPLISKINAISTDSSLKTTGMKQLKETEAVNKPITAKIGKTPCGQESQSTCLPNVLDDDVIKRRRISEEKSEAAPIRTRPQLPAIFRQKKEEDVPFKKAYSDVVKQKIQTHKEAVVVPHVVAEIQAAPVPEDPQSISLWCQFSLVAAESFISWTKEGKILTEMKRGAGDDSRVTLSILKACSKDLGMYRCTLTSTAGTVSTSEYHLTSEVLMELVLPSHDTPAERHEVEGDEESVHCAPLLFRNDILTEQYFGDNQAASIVTEKAHFGEGMHRKAFRTTLRAGMGPAFNPGHPCVLKVHNSITYGTKNNEELVQKNYNLAVEECHVQNTAREYIKAYTTAAKTTESFGEVPEIIPIYLVHRPSSDIPYATLEEELIGDFVKYSVKDGKEINLMRRDSEAGQKCCAFQHWVYSQTEGNLLVTDMQGVGMRLTDVGIATCKKGYKGFKGNCATTFIDQFKALHQCNRFCELLGLTSLQPKPKRTVAPPKPKTQPAPKKKTCGPVLKSKS</sequence>
<evidence type="ECO:0000313" key="14">
    <source>
        <dbReference type="Proteomes" id="UP000752171"/>
    </source>
</evidence>
<dbReference type="Gene3D" id="2.60.40.10">
    <property type="entry name" value="Immunoglobulins"/>
    <property type="match status" value="1"/>
</dbReference>
<evidence type="ECO:0000256" key="4">
    <source>
        <dbReference type="ARBA" id="ARBA00022679"/>
    </source>
</evidence>
<feature type="domain" description="Alpha-type protein kinase" evidence="12">
    <location>
        <begin position="2397"/>
        <end position="2629"/>
    </location>
</feature>
<dbReference type="Pfam" id="PF02816">
    <property type="entry name" value="Alpha_kinase"/>
    <property type="match status" value="1"/>
</dbReference>
<proteinExistence type="inferred from homology"/>
<dbReference type="InterPro" id="IPR004166">
    <property type="entry name" value="a-kinase_dom"/>
</dbReference>
<protein>
    <recommendedName>
        <fullName evidence="2">non-specific serine/threonine protein kinase</fullName>
        <ecNumber evidence="2">2.7.11.1</ecNumber>
    </recommendedName>
</protein>
<dbReference type="InterPro" id="IPR011009">
    <property type="entry name" value="Kinase-like_dom_sf"/>
</dbReference>
<dbReference type="InterPro" id="IPR007110">
    <property type="entry name" value="Ig-like_dom"/>
</dbReference>
<dbReference type="PANTHER" id="PTHR47091:SF2">
    <property type="entry name" value="ALPHA-PROTEIN KINASE 2"/>
    <property type="match status" value="1"/>
</dbReference>
<feature type="region of interest" description="Disordered" evidence="10">
    <location>
        <begin position="1599"/>
        <end position="1641"/>
    </location>
</feature>
<feature type="compositionally biased region" description="Basic and acidic residues" evidence="10">
    <location>
        <begin position="1936"/>
        <end position="1946"/>
    </location>
</feature>
<name>A0A8T2L8E0_ASTMX</name>
<feature type="region of interest" description="Disordered" evidence="10">
    <location>
        <begin position="645"/>
        <end position="702"/>
    </location>
</feature>
<dbReference type="GO" id="GO:0005524">
    <property type="term" value="F:ATP binding"/>
    <property type="evidence" value="ECO:0007669"/>
    <property type="project" value="InterPro"/>
</dbReference>
<dbReference type="SMART" id="SM00811">
    <property type="entry name" value="Alpha_kinase"/>
    <property type="match status" value="1"/>
</dbReference>
<dbReference type="PROSITE" id="PS51158">
    <property type="entry name" value="ALPHA_KINASE"/>
    <property type="match status" value="1"/>
</dbReference>
<keyword evidence="5 13" id="KW-0418">Kinase</keyword>
<keyword evidence="4" id="KW-0808">Transferase</keyword>
<feature type="compositionally biased region" description="Basic and acidic residues" evidence="10">
    <location>
        <begin position="1629"/>
        <end position="1639"/>
    </location>
</feature>
<comment type="similarity">
    <text evidence="1">Belongs to the protein kinase superfamily. Alpha-type protein kinase family. ALPK subfamily.</text>
</comment>
<evidence type="ECO:0000256" key="3">
    <source>
        <dbReference type="ARBA" id="ARBA00022527"/>
    </source>
</evidence>
<reference evidence="13 14" key="1">
    <citation type="submission" date="2021-07" db="EMBL/GenBank/DDBJ databases">
        <authorList>
            <person name="Imarazene B."/>
            <person name="Zahm M."/>
            <person name="Klopp C."/>
            <person name="Cabau C."/>
            <person name="Beille S."/>
            <person name="Jouanno E."/>
            <person name="Castinel A."/>
            <person name="Lluch J."/>
            <person name="Gil L."/>
            <person name="Kuchtly C."/>
            <person name="Lopez Roques C."/>
            <person name="Donnadieu C."/>
            <person name="Parrinello H."/>
            <person name="Journot L."/>
            <person name="Du K."/>
            <person name="Schartl M."/>
            <person name="Retaux S."/>
            <person name="Guiguen Y."/>
        </authorList>
    </citation>
    <scope>NUCLEOTIDE SEQUENCE [LARGE SCALE GENOMIC DNA]</scope>
    <source>
        <strain evidence="13">Pach_M1</strain>
        <tissue evidence="13">Testis</tissue>
    </source>
</reference>
<evidence type="ECO:0000259" key="12">
    <source>
        <dbReference type="PROSITE" id="PS51158"/>
    </source>
</evidence>
<feature type="compositionally biased region" description="Acidic residues" evidence="10">
    <location>
        <begin position="685"/>
        <end position="694"/>
    </location>
</feature>
<feature type="region of interest" description="Disordered" evidence="10">
    <location>
        <begin position="1723"/>
        <end position="1774"/>
    </location>
</feature>
<keyword evidence="7" id="KW-0393">Immunoglobulin domain</keyword>
<evidence type="ECO:0000313" key="13">
    <source>
        <dbReference type="EMBL" id="KAG9266275.1"/>
    </source>
</evidence>
<dbReference type="SUPFAM" id="SSF56112">
    <property type="entry name" value="Protein kinase-like (PK-like)"/>
    <property type="match status" value="1"/>
</dbReference>
<comment type="catalytic activity">
    <reaction evidence="9">
        <text>L-seryl-[protein] + ATP = O-phospho-L-seryl-[protein] + ADP + H(+)</text>
        <dbReference type="Rhea" id="RHEA:17989"/>
        <dbReference type="Rhea" id="RHEA-COMP:9863"/>
        <dbReference type="Rhea" id="RHEA-COMP:11604"/>
        <dbReference type="ChEBI" id="CHEBI:15378"/>
        <dbReference type="ChEBI" id="CHEBI:29999"/>
        <dbReference type="ChEBI" id="CHEBI:30616"/>
        <dbReference type="ChEBI" id="CHEBI:83421"/>
        <dbReference type="ChEBI" id="CHEBI:456216"/>
        <dbReference type="EC" id="2.7.11.1"/>
    </reaction>
</comment>
<evidence type="ECO:0000256" key="1">
    <source>
        <dbReference type="ARBA" id="ARBA00008651"/>
    </source>
</evidence>
<dbReference type="GO" id="GO:0004674">
    <property type="term" value="F:protein serine/threonine kinase activity"/>
    <property type="evidence" value="ECO:0007669"/>
    <property type="project" value="UniProtKB-KW"/>
</dbReference>
<organism evidence="13 14">
    <name type="scientific">Astyanax mexicanus</name>
    <name type="common">Blind cave fish</name>
    <name type="synonym">Astyanax fasciatus mexicanus</name>
    <dbReference type="NCBI Taxonomy" id="7994"/>
    <lineage>
        <taxon>Eukaryota</taxon>
        <taxon>Metazoa</taxon>
        <taxon>Chordata</taxon>
        <taxon>Craniata</taxon>
        <taxon>Vertebrata</taxon>
        <taxon>Euteleostomi</taxon>
        <taxon>Actinopterygii</taxon>
        <taxon>Neopterygii</taxon>
        <taxon>Teleostei</taxon>
        <taxon>Ostariophysi</taxon>
        <taxon>Characiformes</taxon>
        <taxon>Characoidei</taxon>
        <taxon>Acestrorhamphidae</taxon>
        <taxon>Acestrorhamphinae</taxon>
        <taxon>Astyanax</taxon>
    </lineage>
</organism>
<dbReference type="EMBL" id="JAICCE010000017">
    <property type="protein sequence ID" value="KAG9266275.1"/>
    <property type="molecule type" value="Genomic_DNA"/>
</dbReference>
<dbReference type="InterPro" id="IPR036179">
    <property type="entry name" value="Ig-like_dom_sf"/>
</dbReference>
<feature type="region of interest" description="Disordered" evidence="10">
    <location>
        <begin position="2011"/>
        <end position="2049"/>
    </location>
</feature>
<gene>
    <name evidence="13" type="primary">ALPK2</name>
    <name evidence="13" type="ORF">AMEX_G20801</name>
</gene>
<feature type="region of interest" description="Disordered" evidence="10">
    <location>
        <begin position="1896"/>
        <end position="1946"/>
    </location>
</feature>
<comment type="catalytic activity">
    <reaction evidence="8">
        <text>L-threonyl-[protein] + ATP = O-phospho-L-threonyl-[protein] + ADP + H(+)</text>
        <dbReference type="Rhea" id="RHEA:46608"/>
        <dbReference type="Rhea" id="RHEA-COMP:11060"/>
        <dbReference type="Rhea" id="RHEA-COMP:11605"/>
        <dbReference type="ChEBI" id="CHEBI:15378"/>
        <dbReference type="ChEBI" id="CHEBI:30013"/>
        <dbReference type="ChEBI" id="CHEBI:30616"/>
        <dbReference type="ChEBI" id="CHEBI:61977"/>
        <dbReference type="ChEBI" id="CHEBI:456216"/>
        <dbReference type="EC" id="2.7.11.1"/>
    </reaction>
</comment>
<feature type="compositionally biased region" description="Basic and acidic residues" evidence="10">
    <location>
        <begin position="1732"/>
        <end position="1747"/>
    </location>
</feature>
<feature type="region of interest" description="Disordered" evidence="10">
    <location>
        <begin position="2631"/>
        <end position="2661"/>
    </location>
</feature>
<feature type="compositionally biased region" description="Basic and acidic residues" evidence="10">
    <location>
        <begin position="1910"/>
        <end position="1921"/>
    </location>
</feature>
<feature type="domain" description="Ig-like" evidence="11">
    <location>
        <begin position="2272"/>
        <end position="2361"/>
    </location>
</feature>
<evidence type="ECO:0000256" key="8">
    <source>
        <dbReference type="ARBA" id="ARBA00047899"/>
    </source>
</evidence>
<keyword evidence="6" id="KW-1015">Disulfide bond</keyword>
<feature type="region of interest" description="Disordered" evidence="10">
    <location>
        <begin position="838"/>
        <end position="863"/>
    </location>
</feature>
<evidence type="ECO:0000256" key="10">
    <source>
        <dbReference type="SAM" id="MobiDB-lite"/>
    </source>
</evidence>
<feature type="compositionally biased region" description="Polar residues" evidence="10">
    <location>
        <begin position="2017"/>
        <end position="2030"/>
    </location>
</feature>
<evidence type="ECO:0000256" key="5">
    <source>
        <dbReference type="ARBA" id="ARBA00022777"/>
    </source>
</evidence>
<evidence type="ECO:0000256" key="6">
    <source>
        <dbReference type="ARBA" id="ARBA00023157"/>
    </source>
</evidence>
<dbReference type="SUPFAM" id="SSF48726">
    <property type="entry name" value="Immunoglobulin"/>
    <property type="match status" value="1"/>
</dbReference>
<accession>A0A8T2L8E0</accession>
<evidence type="ECO:0000259" key="11">
    <source>
        <dbReference type="PROSITE" id="PS50835"/>
    </source>
</evidence>
<dbReference type="EC" id="2.7.11.1" evidence="2"/>
<comment type="caution">
    <text evidence="13">The sequence shown here is derived from an EMBL/GenBank/DDBJ whole genome shotgun (WGS) entry which is preliminary data.</text>
</comment>
<keyword evidence="3" id="KW-0723">Serine/threonine-protein kinase</keyword>
<dbReference type="Proteomes" id="UP000752171">
    <property type="component" value="Unassembled WGS sequence"/>
</dbReference>
<feature type="region of interest" description="Disordered" evidence="10">
    <location>
        <begin position="1501"/>
        <end position="1525"/>
    </location>
</feature>
<evidence type="ECO:0000256" key="9">
    <source>
        <dbReference type="ARBA" id="ARBA00048679"/>
    </source>
</evidence>
<feature type="region of interest" description="Disordered" evidence="10">
    <location>
        <begin position="2096"/>
        <end position="2148"/>
    </location>
</feature>
<feature type="compositionally biased region" description="Polar residues" evidence="10">
    <location>
        <begin position="1399"/>
        <end position="1416"/>
    </location>
</feature>
<dbReference type="InterPro" id="IPR013783">
    <property type="entry name" value="Ig-like_fold"/>
</dbReference>
<evidence type="ECO:0000256" key="7">
    <source>
        <dbReference type="ARBA" id="ARBA00023319"/>
    </source>
</evidence>